<dbReference type="AlphaFoldDB" id="A0A9D5BHB2"/>
<dbReference type="Pfam" id="PF24924">
    <property type="entry name" value="DUF7745"/>
    <property type="match status" value="1"/>
</dbReference>
<evidence type="ECO:0000313" key="5">
    <source>
        <dbReference type="Proteomes" id="UP001058974"/>
    </source>
</evidence>
<evidence type="ECO:0000256" key="2">
    <source>
        <dbReference type="SAM" id="Phobius"/>
    </source>
</evidence>
<keyword evidence="2" id="KW-0812">Transmembrane</keyword>
<sequence>MDYGRRNTKKYSFRCPDLKELRKLSSFVLDPLDFKQRHKKLLSVLSADVVEGLLSVLVQFYDPLYRCFTFSDYQLMPTLEEYAHLLGIVVSDKSDIEAHWVKKGGIFGLTSEFLIGKATDFAQAGSVDAFEAIFVLLIYGLALFPNIDGFVDVNAIRVFLIGNIVPTLLGDMYFSLHLRNSKGGGTIVCCVPLLYKWFISHLPQTPTFEENKQCLRWSQRLMSLTNDDIVWYDSMMSSLEIIDGCGEFSNVPLISTQGGINYNPSLARHQLGFPLRDKPNNTQLKGLFYQEGKDPQHLKQRMIHAWHNVHRKGRSELGPCKCVALEAYTLWVKKRALELNMPYACERPMSLVVDEPSTLPNQDAEELEDALAKMKQEKNIWEERFHALSRKHEELQLESKDKDALIELLEDRAVKRQREPEGPSSSSMPQPSGAWKKIVDQLVLEKAQMKTSFKSEIRHIRRKYAHTARSSDTIVRGSLGWLVSFSFVFVFWFLKLYSV</sequence>
<dbReference type="InterPro" id="IPR056647">
    <property type="entry name" value="DUF7745"/>
</dbReference>
<protein>
    <recommendedName>
        <fullName evidence="3">DUF7745 domain-containing protein</fullName>
    </recommendedName>
</protein>
<proteinExistence type="predicted"/>
<evidence type="ECO:0000259" key="3">
    <source>
        <dbReference type="Pfam" id="PF24924"/>
    </source>
</evidence>
<dbReference type="EMBL" id="JAMSHJ010000001">
    <property type="protein sequence ID" value="KAI5443684.1"/>
    <property type="molecule type" value="Genomic_DNA"/>
</dbReference>
<evidence type="ECO:0000256" key="1">
    <source>
        <dbReference type="SAM" id="Coils"/>
    </source>
</evidence>
<dbReference type="Proteomes" id="UP001058974">
    <property type="component" value="Chromosome 1"/>
</dbReference>
<comment type="caution">
    <text evidence="4">The sequence shown here is derived from an EMBL/GenBank/DDBJ whole genome shotgun (WGS) entry which is preliminary data.</text>
</comment>
<keyword evidence="5" id="KW-1185">Reference proteome</keyword>
<keyword evidence="1" id="KW-0175">Coiled coil</keyword>
<feature type="coiled-coil region" evidence="1">
    <location>
        <begin position="364"/>
        <end position="412"/>
    </location>
</feature>
<feature type="transmembrane region" description="Helical" evidence="2">
    <location>
        <begin position="479"/>
        <end position="497"/>
    </location>
</feature>
<keyword evidence="2" id="KW-1133">Transmembrane helix</keyword>
<dbReference type="PANTHER" id="PTHR48154:SF1">
    <property type="entry name" value="PROTEIN, PUTATIVE-RELATED"/>
    <property type="match status" value="1"/>
</dbReference>
<name>A0A9D5BHB2_PEA</name>
<organism evidence="4 5">
    <name type="scientific">Pisum sativum</name>
    <name type="common">Garden pea</name>
    <name type="synonym">Lathyrus oleraceus</name>
    <dbReference type="NCBI Taxonomy" id="3888"/>
    <lineage>
        <taxon>Eukaryota</taxon>
        <taxon>Viridiplantae</taxon>
        <taxon>Streptophyta</taxon>
        <taxon>Embryophyta</taxon>
        <taxon>Tracheophyta</taxon>
        <taxon>Spermatophyta</taxon>
        <taxon>Magnoliopsida</taxon>
        <taxon>eudicotyledons</taxon>
        <taxon>Gunneridae</taxon>
        <taxon>Pentapetalae</taxon>
        <taxon>rosids</taxon>
        <taxon>fabids</taxon>
        <taxon>Fabales</taxon>
        <taxon>Fabaceae</taxon>
        <taxon>Papilionoideae</taxon>
        <taxon>50 kb inversion clade</taxon>
        <taxon>NPAAA clade</taxon>
        <taxon>Hologalegina</taxon>
        <taxon>IRL clade</taxon>
        <taxon>Fabeae</taxon>
        <taxon>Lathyrus</taxon>
    </lineage>
</organism>
<keyword evidence="2" id="KW-0472">Membrane</keyword>
<dbReference type="PANTHER" id="PTHR48154">
    <property type="entry name" value="PROTEIN, PUTATIVE-RELATED"/>
    <property type="match status" value="1"/>
</dbReference>
<dbReference type="Gramene" id="Psat01G0236600-T1">
    <property type="protein sequence ID" value="KAI5443684.1"/>
    <property type="gene ID" value="KIW84_012366"/>
</dbReference>
<feature type="domain" description="DUF7745" evidence="3">
    <location>
        <begin position="92"/>
        <end position="336"/>
    </location>
</feature>
<accession>A0A9D5BHB2</accession>
<evidence type="ECO:0000313" key="4">
    <source>
        <dbReference type="EMBL" id="KAI5443684.1"/>
    </source>
</evidence>
<reference evidence="4 5" key="1">
    <citation type="journal article" date="2022" name="Nat. Genet.">
        <title>Improved pea reference genome and pan-genome highlight genomic features and evolutionary characteristics.</title>
        <authorList>
            <person name="Yang T."/>
            <person name="Liu R."/>
            <person name="Luo Y."/>
            <person name="Hu S."/>
            <person name="Wang D."/>
            <person name="Wang C."/>
            <person name="Pandey M.K."/>
            <person name="Ge S."/>
            <person name="Xu Q."/>
            <person name="Li N."/>
            <person name="Li G."/>
            <person name="Huang Y."/>
            <person name="Saxena R.K."/>
            <person name="Ji Y."/>
            <person name="Li M."/>
            <person name="Yan X."/>
            <person name="He Y."/>
            <person name="Liu Y."/>
            <person name="Wang X."/>
            <person name="Xiang C."/>
            <person name="Varshney R.K."/>
            <person name="Ding H."/>
            <person name="Gao S."/>
            <person name="Zong X."/>
        </authorList>
    </citation>
    <scope>NUCLEOTIDE SEQUENCE [LARGE SCALE GENOMIC DNA]</scope>
    <source>
        <strain evidence="4 5">cv. Zhongwan 6</strain>
    </source>
</reference>
<gene>
    <name evidence="4" type="ORF">KIW84_012366</name>
</gene>